<feature type="domain" description="TonB-dependent receptor plug" evidence="15">
    <location>
        <begin position="46"/>
        <end position="151"/>
    </location>
</feature>
<keyword evidence="5 12" id="KW-0812">Transmembrane</keyword>
<organism evidence="16 17">
    <name type="scientific">Woeseia oceani</name>
    <dbReference type="NCBI Taxonomy" id="1548547"/>
    <lineage>
        <taxon>Bacteria</taxon>
        <taxon>Pseudomonadati</taxon>
        <taxon>Pseudomonadota</taxon>
        <taxon>Gammaproteobacteria</taxon>
        <taxon>Woeseiales</taxon>
        <taxon>Woeseiaceae</taxon>
        <taxon>Woeseia</taxon>
    </lineage>
</organism>
<dbReference type="Proteomes" id="UP000092695">
    <property type="component" value="Chromosome"/>
</dbReference>
<comment type="similarity">
    <text evidence="12">Belongs to the TonB-dependent receptor family.</text>
</comment>
<dbReference type="STRING" id="1548547.BA177_11735"/>
<sequence>MYSKTLQGRLAAAALGSVFFVANSLTLAEPLDEITVVADFRERKAAELPPSISVLDRATIEQSAVQHFEELIQGLPNLNWSGDGHRARYLQIRGVGELEQYEGAPNPSVGFLIDDIDFSGMATIATLFDVQQIDVLRGPQGTRYGANALAGLVYVQSTEPTDERAGRFQLSAGDDDMLSAGLAFGGPLAGDNLQYRIAAQHHKSNGFRDNAYLQRDDTNGRSESAIRGKLKWQVNDDWAVHLSTLFSDIDDGYDAFAIDNSLTMQSDNPGKDAQRSVGAAIRSEWSGSDRVGFTSITSVADSDAIYSFDSDWGNADVWAPFTYDYESFSERQRTTISQEFRLTSGTDGRLFDDSSDWLLGVYVMRLDEDLTTLNVGDYVDPIYDFTLALNDRYRGHFEALTAALFGELDIDVGDAGLLTVGLRGERRSTDYNDSAALNLGPSESMLGGELRYRHDFSERTSGFVGLSKGYKAGGFNLGAVPADRREFSGEQLWAAEMGIRSRLLGDALRVSTVLFYNKRVDQQVRTSFQLVPNDPTSFIFYTDNAASGRTVGLEAELNYQASETVELYLNAGLMRAEFDQFETPQVVLSGRDQAHAPRYTLAAGGVWQHPSGWFARIDATARDEFYFDVSHDQKSAAHELLNLRFGFNAERWSLQLWARNLTDETYAVRGFYFGNEPPDFPETLYIRQGDPRHAGITFDMRF</sequence>
<evidence type="ECO:0000256" key="11">
    <source>
        <dbReference type="ARBA" id="ARBA00023237"/>
    </source>
</evidence>
<name>A0A193LGZ6_9GAMM</name>
<gene>
    <name evidence="16" type="ORF">BA177_11735</name>
</gene>
<dbReference type="PANTHER" id="PTHR32552">
    <property type="entry name" value="FERRICHROME IRON RECEPTOR-RELATED"/>
    <property type="match status" value="1"/>
</dbReference>
<evidence type="ECO:0000313" key="16">
    <source>
        <dbReference type="EMBL" id="ANO51782.1"/>
    </source>
</evidence>
<comment type="subcellular location">
    <subcellularLocation>
        <location evidence="1 12">Cell outer membrane</location>
        <topology evidence="1 12">Multi-pass membrane protein</topology>
    </subcellularLocation>
</comment>
<keyword evidence="7" id="KW-0408">Iron</keyword>
<dbReference type="SUPFAM" id="SSF56935">
    <property type="entry name" value="Porins"/>
    <property type="match status" value="1"/>
</dbReference>
<evidence type="ECO:0000256" key="2">
    <source>
        <dbReference type="ARBA" id="ARBA00022448"/>
    </source>
</evidence>
<evidence type="ECO:0000256" key="14">
    <source>
        <dbReference type="SAM" id="SignalP"/>
    </source>
</evidence>
<keyword evidence="17" id="KW-1185">Reference proteome</keyword>
<evidence type="ECO:0000256" key="13">
    <source>
        <dbReference type="PROSITE-ProRule" id="PRU10144"/>
    </source>
</evidence>
<dbReference type="Pfam" id="PF07715">
    <property type="entry name" value="Plug"/>
    <property type="match status" value="1"/>
</dbReference>
<keyword evidence="3 12" id="KW-1134">Transmembrane beta strand</keyword>
<evidence type="ECO:0000256" key="12">
    <source>
        <dbReference type="PROSITE-ProRule" id="PRU01360"/>
    </source>
</evidence>
<evidence type="ECO:0000256" key="3">
    <source>
        <dbReference type="ARBA" id="ARBA00022452"/>
    </source>
</evidence>
<dbReference type="GO" id="GO:0006826">
    <property type="term" value="P:iron ion transport"/>
    <property type="evidence" value="ECO:0007669"/>
    <property type="project" value="UniProtKB-KW"/>
</dbReference>
<dbReference type="RefSeq" id="WP_068616429.1">
    <property type="nucleotide sequence ID" value="NZ_CP016268.1"/>
</dbReference>
<proteinExistence type="inferred from homology"/>
<dbReference type="KEGG" id="woc:BA177_11735"/>
<evidence type="ECO:0000313" key="17">
    <source>
        <dbReference type="Proteomes" id="UP000092695"/>
    </source>
</evidence>
<keyword evidence="9" id="KW-0798">TonB box</keyword>
<feature type="signal peptide" evidence="14">
    <location>
        <begin position="1"/>
        <end position="28"/>
    </location>
</feature>
<keyword evidence="6 14" id="KW-0732">Signal</keyword>
<evidence type="ECO:0000256" key="9">
    <source>
        <dbReference type="ARBA" id="ARBA00023077"/>
    </source>
</evidence>
<accession>A0A193LGZ6</accession>
<dbReference type="EMBL" id="CP016268">
    <property type="protein sequence ID" value="ANO51782.1"/>
    <property type="molecule type" value="Genomic_DNA"/>
</dbReference>
<dbReference type="InterPro" id="IPR010917">
    <property type="entry name" value="TonB_rcpt_CS"/>
</dbReference>
<evidence type="ECO:0000256" key="6">
    <source>
        <dbReference type="ARBA" id="ARBA00022729"/>
    </source>
</evidence>
<keyword evidence="11 12" id="KW-0998">Cell outer membrane</keyword>
<keyword evidence="2 12" id="KW-0813">Transport</keyword>
<feature type="short sequence motif" description="TonB C-terminal box" evidence="13">
    <location>
        <begin position="685"/>
        <end position="702"/>
    </location>
</feature>
<dbReference type="OrthoDB" id="5987490at2"/>
<protein>
    <recommendedName>
        <fullName evidence="15">TonB-dependent receptor plug domain-containing protein</fullName>
    </recommendedName>
</protein>
<dbReference type="AlphaFoldDB" id="A0A193LGZ6"/>
<dbReference type="Gene3D" id="2.40.170.20">
    <property type="entry name" value="TonB-dependent receptor, beta-barrel domain"/>
    <property type="match status" value="1"/>
</dbReference>
<dbReference type="PANTHER" id="PTHR32552:SF81">
    <property type="entry name" value="TONB-DEPENDENT OUTER MEMBRANE RECEPTOR"/>
    <property type="match status" value="1"/>
</dbReference>
<evidence type="ECO:0000256" key="10">
    <source>
        <dbReference type="ARBA" id="ARBA00023136"/>
    </source>
</evidence>
<dbReference type="PROSITE" id="PS01156">
    <property type="entry name" value="TONB_DEPENDENT_REC_2"/>
    <property type="match status" value="1"/>
</dbReference>
<dbReference type="InterPro" id="IPR039426">
    <property type="entry name" value="TonB-dep_rcpt-like"/>
</dbReference>
<evidence type="ECO:0000256" key="8">
    <source>
        <dbReference type="ARBA" id="ARBA00023065"/>
    </source>
</evidence>
<evidence type="ECO:0000256" key="1">
    <source>
        <dbReference type="ARBA" id="ARBA00004571"/>
    </source>
</evidence>
<dbReference type="InterPro" id="IPR036942">
    <property type="entry name" value="Beta-barrel_TonB_sf"/>
</dbReference>
<dbReference type="PROSITE" id="PS52016">
    <property type="entry name" value="TONB_DEPENDENT_REC_3"/>
    <property type="match status" value="1"/>
</dbReference>
<evidence type="ECO:0000256" key="7">
    <source>
        <dbReference type="ARBA" id="ARBA00023004"/>
    </source>
</evidence>
<reference evidence="16 17" key="1">
    <citation type="submission" date="2016-06" db="EMBL/GenBank/DDBJ databases">
        <title>Complete genome sequence of a deep-branching marine Gamma Proteobacterium Woeseia oceani type strain XK5.</title>
        <authorList>
            <person name="Mu D."/>
            <person name="Du Z."/>
        </authorList>
    </citation>
    <scope>NUCLEOTIDE SEQUENCE [LARGE SCALE GENOMIC DNA]</scope>
    <source>
        <strain evidence="16 17">XK5</strain>
    </source>
</reference>
<dbReference type="GO" id="GO:0009279">
    <property type="term" value="C:cell outer membrane"/>
    <property type="evidence" value="ECO:0007669"/>
    <property type="project" value="UniProtKB-SubCell"/>
</dbReference>
<dbReference type="InterPro" id="IPR012910">
    <property type="entry name" value="Plug_dom"/>
</dbReference>
<evidence type="ECO:0000259" key="15">
    <source>
        <dbReference type="Pfam" id="PF07715"/>
    </source>
</evidence>
<feature type="chain" id="PRO_5008260211" description="TonB-dependent receptor plug domain-containing protein" evidence="14">
    <location>
        <begin position="29"/>
        <end position="702"/>
    </location>
</feature>
<keyword evidence="4" id="KW-0410">Iron transport</keyword>
<evidence type="ECO:0000256" key="5">
    <source>
        <dbReference type="ARBA" id="ARBA00022692"/>
    </source>
</evidence>
<evidence type="ECO:0000256" key="4">
    <source>
        <dbReference type="ARBA" id="ARBA00022496"/>
    </source>
</evidence>
<keyword evidence="10 12" id="KW-0472">Membrane</keyword>
<keyword evidence="8" id="KW-0406">Ion transport</keyword>